<accession>A0A0D7AUL9</accession>
<evidence type="ECO:0000313" key="2">
    <source>
        <dbReference type="Proteomes" id="UP000054007"/>
    </source>
</evidence>
<evidence type="ECO:0000313" key="1">
    <source>
        <dbReference type="EMBL" id="KIY61907.1"/>
    </source>
</evidence>
<dbReference type="STRING" id="1314674.A0A0D7AUL9"/>
<proteinExistence type="predicted"/>
<dbReference type="AlphaFoldDB" id="A0A0D7AUL9"/>
<sequence>PLPRPPEAEFAAALAMQTIARHPHLFNISMPFNVERMRTELTSHPNPDFVDSVLTGLLEGFWPWANTRGDGFPDTWDNAWAPPKTRAESEFVNAQRDIEIQAGRFSPSFGPDLLPGMYSTPVFAVPKPSSAKFRLVSHHSAGVFCQNAMVDRTETGGPRMDTL</sequence>
<organism evidence="1 2">
    <name type="scientific">Cylindrobasidium torrendii FP15055 ss-10</name>
    <dbReference type="NCBI Taxonomy" id="1314674"/>
    <lineage>
        <taxon>Eukaryota</taxon>
        <taxon>Fungi</taxon>
        <taxon>Dikarya</taxon>
        <taxon>Basidiomycota</taxon>
        <taxon>Agaricomycotina</taxon>
        <taxon>Agaricomycetes</taxon>
        <taxon>Agaricomycetidae</taxon>
        <taxon>Agaricales</taxon>
        <taxon>Marasmiineae</taxon>
        <taxon>Physalacriaceae</taxon>
        <taxon>Cylindrobasidium</taxon>
    </lineage>
</organism>
<reference evidence="1 2" key="1">
    <citation type="journal article" date="2015" name="Fungal Genet. Biol.">
        <title>Evolution of novel wood decay mechanisms in Agaricales revealed by the genome sequences of Fistulina hepatica and Cylindrobasidium torrendii.</title>
        <authorList>
            <person name="Floudas D."/>
            <person name="Held B.W."/>
            <person name="Riley R."/>
            <person name="Nagy L.G."/>
            <person name="Koehler G."/>
            <person name="Ransdell A.S."/>
            <person name="Younus H."/>
            <person name="Chow J."/>
            <person name="Chiniquy J."/>
            <person name="Lipzen A."/>
            <person name="Tritt A."/>
            <person name="Sun H."/>
            <person name="Haridas S."/>
            <person name="LaButti K."/>
            <person name="Ohm R.A."/>
            <person name="Kues U."/>
            <person name="Blanchette R.A."/>
            <person name="Grigoriev I.V."/>
            <person name="Minto R.E."/>
            <person name="Hibbett D.S."/>
        </authorList>
    </citation>
    <scope>NUCLEOTIDE SEQUENCE [LARGE SCALE GENOMIC DNA]</scope>
    <source>
        <strain evidence="1 2">FP15055 ss-10</strain>
    </source>
</reference>
<feature type="non-terminal residue" evidence="1">
    <location>
        <position position="163"/>
    </location>
</feature>
<name>A0A0D7AUL9_9AGAR</name>
<protein>
    <submittedName>
        <fullName evidence="1">Uncharacterized protein</fullName>
    </submittedName>
</protein>
<dbReference type="OrthoDB" id="3254233at2759"/>
<keyword evidence="2" id="KW-1185">Reference proteome</keyword>
<gene>
    <name evidence="1" type="ORF">CYLTODRAFT_315577</name>
</gene>
<dbReference type="EMBL" id="KN880852">
    <property type="protein sequence ID" value="KIY61907.1"/>
    <property type="molecule type" value="Genomic_DNA"/>
</dbReference>
<feature type="non-terminal residue" evidence="1">
    <location>
        <position position="1"/>
    </location>
</feature>
<dbReference type="Proteomes" id="UP000054007">
    <property type="component" value="Unassembled WGS sequence"/>
</dbReference>